<protein>
    <recommendedName>
        <fullName evidence="3">Cell wall-binding repeat-containing protein</fullName>
    </recommendedName>
</protein>
<evidence type="ECO:0000313" key="1">
    <source>
        <dbReference type="EMBL" id="GMA93181.1"/>
    </source>
</evidence>
<comment type="caution">
    <text evidence="1">The sequence shown here is derived from an EMBL/GenBank/DDBJ whole genome shotgun (WGS) entry which is preliminary data.</text>
</comment>
<accession>A0ABQ6K096</accession>
<evidence type="ECO:0008006" key="3">
    <source>
        <dbReference type="Google" id="ProtNLM"/>
    </source>
</evidence>
<dbReference type="PANTHER" id="PTHR30032">
    <property type="entry name" value="N-ACETYLMURAMOYL-L-ALANINE AMIDASE-RELATED"/>
    <property type="match status" value="1"/>
</dbReference>
<dbReference type="Proteomes" id="UP001157034">
    <property type="component" value="Unassembled WGS sequence"/>
</dbReference>
<keyword evidence="2" id="KW-1185">Reference proteome</keyword>
<dbReference type="PANTHER" id="PTHR30032:SF8">
    <property type="entry name" value="GERMINATION-SPECIFIC N-ACETYLMURAMOYL-L-ALANINE AMIDASE"/>
    <property type="match status" value="1"/>
</dbReference>
<dbReference type="EMBL" id="BSVB01000001">
    <property type="protein sequence ID" value="GMA93181.1"/>
    <property type="molecule type" value="Genomic_DNA"/>
</dbReference>
<dbReference type="RefSeq" id="WP_284251878.1">
    <property type="nucleotide sequence ID" value="NZ_BSVB01000001.1"/>
</dbReference>
<reference evidence="2" key="1">
    <citation type="journal article" date="2019" name="Int. J. Syst. Evol. Microbiol.">
        <title>The Global Catalogue of Microorganisms (GCM) 10K type strain sequencing project: providing services to taxonomists for standard genome sequencing and annotation.</title>
        <authorList>
            <consortium name="The Broad Institute Genomics Platform"/>
            <consortium name="The Broad Institute Genome Sequencing Center for Infectious Disease"/>
            <person name="Wu L."/>
            <person name="Ma J."/>
        </authorList>
    </citation>
    <scope>NUCLEOTIDE SEQUENCE [LARGE SCALE GENOMIC DNA]</scope>
    <source>
        <strain evidence="2">NBRC 108894</strain>
    </source>
</reference>
<evidence type="ECO:0000313" key="2">
    <source>
        <dbReference type="Proteomes" id="UP001157034"/>
    </source>
</evidence>
<gene>
    <name evidence="1" type="ORF">GCM10025881_00050</name>
</gene>
<dbReference type="InterPro" id="IPR051922">
    <property type="entry name" value="Bact_Sporulation_Assoc"/>
</dbReference>
<sequence length="485" mass="50479">MAWAWNHKGGEISAPIVNGRYDFYGLWADSYTICFQEQNYVDLTCYGGGGFYDPPNVTVSEGEVLDGIDATVVRGGQILGEVHGAGDPQWQVRLLRRDPDTGDYGDELDSYTSAAFGFSAVAAGTYRLQVVDQTNANRAQYWDGAQFADGATDIVVTSGHTVDLGTITAQPWNIDMQRTGGSDRFAVSAAVSNERFPVIPASGVPVVYVADGLNFPDALSAGPAAIKDDGDILLVTPMAIPPPIAAELARLRPQRIVVVGGTASVNEAVLHQLDAYVTGASGKATRLAGVDRFAASRNVARSAFGTDGAPTVFIATGNNYPDALSAGPAAGSVSAPVILVDGLASHLDSATTALLHDLHTTSVDIVGGPASLSFGIQEDLEGIVGPSHVTVFGGSTRYDNAAQLGATFFRHTDLVYFAVGTNFADALSAAALAGHDRAPIDLVESNCVPASVEYWVRAQAAQSIRLIGGQVSLGSGVEAMTPCPA</sequence>
<proteinExistence type="predicted"/>
<dbReference type="InterPro" id="IPR007253">
    <property type="entry name" value="Cell_wall-bd_2"/>
</dbReference>
<dbReference type="Pfam" id="PF04122">
    <property type="entry name" value="CW_binding_2"/>
    <property type="match status" value="3"/>
</dbReference>
<name>A0ABQ6K096_9MICO</name>
<organism evidence="1 2">
    <name type="scientific">Pseudolysinimonas kribbensis</name>
    <dbReference type="NCBI Taxonomy" id="433641"/>
    <lineage>
        <taxon>Bacteria</taxon>
        <taxon>Bacillati</taxon>
        <taxon>Actinomycetota</taxon>
        <taxon>Actinomycetes</taxon>
        <taxon>Micrococcales</taxon>
        <taxon>Microbacteriaceae</taxon>
        <taxon>Pseudolysinimonas</taxon>
    </lineage>
</organism>